<sequence>MIYIKQRILSLDVMRGISLMGILFMNALGVHYFTVFDEPFHYYKDSWSQFLYQLNLVFIQNAFYPIFAFLFGVGLAIMYTNMVNKGMKPGIVLYRRIIAMLAFGLIHGYFLYNGDILHTYATLGLVVIPFLFIHRRYALMISIGLLLLNFLLYVSSLFNEQATKLIPFNRNPHTTEILQSGHILEIIKWNMNEFNQVNTMLSVGNFFAGILTVFPFIMLGTWAYRFELFDKMRRHLKVISVISVMALAIGIFIKMQSFDVIGSAIAPQIVFVGGTFMAIGYFCLVTLLCQLPKSAKALNPMVAVGKLGFTVYITQSVILFFVFYILRLYGMMTISQVYLLIIGVVVLQIVACNIYMKFYKMGPLEWLWRKITYLK</sequence>
<gene>
    <name evidence="1" type="ORF">BUZ57_08455</name>
</gene>
<protein>
    <submittedName>
        <fullName evidence="1">DUF418 domain-containing protein</fullName>
    </submittedName>
</protein>
<reference evidence="1 2" key="1">
    <citation type="journal article" date="2016" name="Front. Microbiol.">
        <title>Comprehensive Phylogenetic Analysis of Bovine Non-aureus Staphylococci Species Based on Whole-Genome Sequencing.</title>
        <authorList>
            <person name="Naushad S."/>
            <person name="Barkema H.W."/>
            <person name="Luby C."/>
            <person name="Condas L.A."/>
            <person name="Nobrega D.B."/>
            <person name="Carson D.A."/>
            <person name="De Buck J."/>
        </authorList>
    </citation>
    <scope>NUCLEOTIDE SEQUENCE [LARGE SCALE GENOMIC DNA]</scope>
    <source>
        <strain evidence="1 2">SNUC 5959</strain>
    </source>
</reference>
<dbReference type="AlphaFoldDB" id="A0A418JHY4"/>
<accession>A0A418JHY4</accession>
<dbReference type="InterPro" id="IPR007349">
    <property type="entry name" value="DUF418"/>
</dbReference>
<proteinExistence type="predicted"/>
<name>A0A418JHY4_STAHY</name>
<dbReference type="InterPro" id="IPR052529">
    <property type="entry name" value="Bact_Transport_Assoc"/>
</dbReference>
<dbReference type="EMBL" id="QXVO01000025">
    <property type="protein sequence ID" value="RIO44963.1"/>
    <property type="molecule type" value="Genomic_DNA"/>
</dbReference>
<dbReference type="PANTHER" id="PTHR30590:SF3">
    <property type="entry name" value="HYPOTHETICAL MEMBRANE SPANNING PROTEIN"/>
    <property type="match status" value="1"/>
</dbReference>
<evidence type="ECO:0000313" key="1">
    <source>
        <dbReference type="EMBL" id="RIO44963.1"/>
    </source>
</evidence>
<dbReference type="Pfam" id="PF04235">
    <property type="entry name" value="DUF418"/>
    <property type="match status" value="1"/>
</dbReference>
<comment type="caution">
    <text evidence="1">The sequence shown here is derived from an EMBL/GenBank/DDBJ whole genome shotgun (WGS) entry which is preliminary data.</text>
</comment>
<dbReference type="Proteomes" id="UP000285625">
    <property type="component" value="Unassembled WGS sequence"/>
</dbReference>
<evidence type="ECO:0000313" key="2">
    <source>
        <dbReference type="Proteomes" id="UP000285625"/>
    </source>
</evidence>
<dbReference type="STRING" id="1284.SHYC_00700"/>
<dbReference type="PANTHER" id="PTHR30590">
    <property type="entry name" value="INNER MEMBRANE PROTEIN"/>
    <property type="match status" value="1"/>
</dbReference>
<organism evidence="1 2">
    <name type="scientific">Staphylococcus hyicus</name>
    <dbReference type="NCBI Taxonomy" id="1284"/>
    <lineage>
        <taxon>Bacteria</taxon>
        <taxon>Bacillati</taxon>
        <taxon>Bacillota</taxon>
        <taxon>Bacilli</taxon>
        <taxon>Bacillales</taxon>
        <taxon>Staphylococcaceae</taxon>
        <taxon>Staphylococcus</taxon>
    </lineage>
</organism>